<dbReference type="Pfam" id="PF00557">
    <property type="entry name" value="Peptidase_M24"/>
    <property type="match status" value="1"/>
</dbReference>
<reference evidence="3 5" key="2">
    <citation type="journal article" date="2011" name="Mol. Biol. Evol.">
        <title>Comparative genomic analysis of fruiting body formation in Myxococcales.</title>
        <authorList>
            <person name="Huntley S."/>
            <person name="Hamann N."/>
            <person name="Wegener-Feldbrugge S."/>
            <person name="Treuner-Lange A."/>
            <person name="Kube M."/>
            <person name="Reinhardt R."/>
            <person name="Klages S."/>
            <person name="Muller R."/>
            <person name="Ronning C.M."/>
            <person name="Nierman W.C."/>
            <person name="Sogaard-Andersen L."/>
        </authorList>
    </citation>
    <scope>NUCLEOTIDE SEQUENCE [LARGE SCALE GENOMIC DNA]</scope>
    <source>
        <strain evidence="3 5">DW4/3-1</strain>
    </source>
</reference>
<protein>
    <submittedName>
        <fullName evidence="3 4">Peptidase</fullName>
    </submittedName>
</protein>
<reference evidence="4 6" key="1">
    <citation type="submission" date="2006-04" db="EMBL/GenBank/DDBJ databases">
        <authorList>
            <person name="Nierman W.C."/>
        </authorList>
    </citation>
    <scope>NUCLEOTIDE SEQUENCE [LARGE SCALE GENOMIC DNA]</scope>
    <source>
        <strain evidence="4 6">DW4/3-1</strain>
    </source>
</reference>
<keyword evidence="4" id="KW-0645">Protease</keyword>
<dbReference type="Proteomes" id="UP000032702">
    <property type="component" value="Unassembled WGS sequence"/>
</dbReference>
<dbReference type="Gene3D" id="3.90.230.10">
    <property type="entry name" value="Creatinase/methionine aminopeptidase superfamily"/>
    <property type="match status" value="1"/>
</dbReference>
<dbReference type="AlphaFoldDB" id="Q095K6"/>
<dbReference type="RefSeq" id="WP_002613002.1">
    <property type="nucleotide sequence ID" value="NC_014623.1"/>
</dbReference>
<keyword evidence="1" id="KW-0732">Signal</keyword>
<feature type="chain" id="PRO_5010840285" evidence="1">
    <location>
        <begin position="21"/>
        <end position="463"/>
    </location>
</feature>
<dbReference type="HOGENOM" id="CLU_017266_9_0_7"/>
<dbReference type="InterPro" id="IPR036005">
    <property type="entry name" value="Creatinase/aminopeptidase-like"/>
</dbReference>
<dbReference type="SUPFAM" id="SSF55920">
    <property type="entry name" value="Creatinase/aminopeptidase"/>
    <property type="match status" value="1"/>
</dbReference>
<keyword evidence="4" id="KW-0378">Hydrolase</keyword>
<organism evidence="4 6">
    <name type="scientific">Stigmatella aurantiaca (strain DW4/3-1)</name>
    <dbReference type="NCBI Taxonomy" id="378806"/>
    <lineage>
        <taxon>Bacteria</taxon>
        <taxon>Pseudomonadati</taxon>
        <taxon>Myxococcota</taxon>
        <taxon>Myxococcia</taxon>
        <taxon>Myxococcales</taxon>
        <taxon>Cystobacterineae</taxon>
        <taxon>Archangiaceae</taxon>
        <taxon>Stigmatella</taxon>
    </lineage>
</organism>
<dbReference type="eggNOG" id="COG0006">
    <property type="taxonomic scope" value="Bacteria"/>
</dbReference>
<dbReference type="Proteomes" id="UP000001351">
    <property type="component" value="Chromosome"/>
</dbReference>
<dbReference type="EMBL" id="AAMD01000033">
    <property type="protein sequence ID" value="EAU67428.1"/>
    <property type="molecule type" value="Genomic_DNA"/>
</dbReference>
<evidence type="ECO:0000313" key="3">
    <source>
        <dbReference type="EMBL" id="ADO68315.1"/>
    </source>
</evidence>
<feature type="signal peptide" evidence="1">
    <location>
        <begin position="1"/>
        <end position="20"/>
    </location>
</feature>
<dbReference type="GO" id="GO:0004177">
    <property type="term" value="F:aminopeptidase activity"/>
    <property type="evidence" value="ECO:0007669"/>
    <property type="project" value="UniProtKB-KW"/>
</dbReference>
<accession>Q095K6</accession>
<dbReference type="KEGG" id="sur:STAUR_0511"/>
<evidence type="ECO:0000256" key="1">
    <source>
        <dbReference type="SAM" id="SignalP"/>
    </source>
</evidence>
<dbReference type="OrthoDB" id="9765815at2"/>
<evidence type="ECO:0000313" key="5">
    <source>
        <dbReference type="Proteomes" id="UP000001351"/>
    </source>
</evidence>
<name>Q095K6_STIAD</name>
<dbReference type="EMBL" id="CP002271">
    <property type="protein sequence ID" value="ADO68315.1"/>
    <property type="molecule type" value="Genomic_DNA"/>
</dbReference>
<dbReference type="InterPro" id="IPR000994">
    <property type="entry name" value="Pept_M24"/>
</dbReference>
<gene>
    <name evidence="3" type="ordered locus">STAUR_0511</name>
    <name evidence="4" type="ORF">STIAU_1697</name>
</gene>
<proteinExistence type="predicted"/>
<evidence type="ECO:0000313" key="4">
    <source>
        <dbReference type="EMBL" id="EAU67428.1"/>
    </source>
</evidence>
<dbReference type="PATRIC" id="fig|378806.16.peg.6698"/>
<sequence length="463" mass="51354">MRPLSLAVFLSALMVFPACATVAAPPAAPGGALPERPFGTLQEQALRQQAWLRERLEVALPHLMRQHRIEMWVVPMREYNEDPVFKALVSPTTYSARRRTIYVFQDLGAQLGVSRVALGGGSQGGVYEVRRPPVKVEGGGGERVAEPWGPEQWQMLKQLLEERQPRTIAIDVSRVFAFSDGLTHGEYEGMVEALGPEWAARLKPSGGLPVDVLAWRSADEERFFAQENQLAWDIIQTAFSNAVITPGTTHVSEVEWWMVQRLNDLGLATWFHPSVSVQRQGAGEAPLGEDPVIQRGDVLHCDFGITALRLNTDTQHMGYVLREGETEVPEGLRQALARSNRLQDLVVEELRPGRTGNEVLRASLSRMREEGIEGTVYSHPVGLHGHGAGSMVGLWDRQQGVPGNGDHPIIPSMWYSIELQATSPVAEWGGQKVRSAQEEDVIIGADGQVRWAWKRQTAFHVVR</sequence>
<evidence type="ECO:0000313" key="6">
    <source>
        <dbReference type="Proteomes" id="UP000032702"/>
    </source>
</evidence>
<keyword evidence="5" id="KW-1185">Reference proteome</keyword>
<evidence type="ECO:0000259" key="2">
    <source>
        <dbReference type="Pfam" id="PF00557"/>
    </source>
</evidence>
<keyword evidence="4" id="KW-0031">Aminopeptidase</keyword>
<feature type="domain" description="Peptidase M24" evidence="2">
    <location>
        <begin position="233"/>
        <end position="430"/>
    </location>
</feature>
<dbReference type="STRING" id="378806.STAUR_0511"/>